<dbReference type="RefSeq" id="WP_263624942.1">
    <property type="nucleotide sequence ID" value="NZ_FWFN01000004.1"/>
</dbReference>
<evidence type="ECO:0000256" key="1">
    <source>
        <dbReference type="SAM" id="Phobius"/>
    </source>
</evidence>
<keyword evidence="3" id="KW-1185">Reference proteome</keyword>
<organism evidence="2 3">
    <name type="scientific">Pseudooceanicola marinus</name>
    <dbReference type="NCBI Taxonomy" id="396013"/>
    <lineage>
        <taxon>Bacteria</taxon>
        <taxon>Pseudomonadati</taxon>
        <taxon>Pseudomonadota</taxon>
        <taxon>Alphaproteobacteria</taxon>
        <taxon>Rhodobacterales</taxon>
        <taxon>Paracoccaceae</taxon>
        <taxon>Pseudooceanicola</taxon>
    </lineage>
</organism>
<evidence type="ECO:0000313" key="2">
    <source>
        <dbReference type="EMBL" id="SLN44101.1"/>
    </source>
</evidence>
<dbReference type="Proteomes" id="UP000193963">
    <property type="component" value="Unassembled WGS sequence"/>
</dbReference>
<evidence type="ECO:0000313" key="3">
    <source>
        <dbReference type="Proteomes" id="UP000193963"/>
    </source>
</evidence>
<feature type="transmembrane region" description="Helical" evidence="1">
    <location>
        <begin position="21"/>
        <end position="42"/>
    </location>
</feature>
<dbReference type="EMBL" id="FWFN01000004">
    <property type="protein sequence ID" value="SLN44101.1"/>
    <property type="molecule type" value="Genomic_DNA"/>
</dbReference>
<keyword evidence="1" id="KW-1133">Transmembrane helix</keyword>
<accession>A0A1X6Z925</accession>
<sequence>MTLLQKSYRGLSVLFELNVDLLLYAGLTALALSAGAYMGQILF</sequence>
<name>A0A1X6Z925_9RHOB</name>
<dbReference type="AlphaFoldDB" id="A0A1X6Z925"/>
<gene>
    <name evidence="2" type="ORF">PSM7751_02006</name>
</gene>
<proteinExistence type="predicted"/>
<reference evidence="2 3" key="1">
    <citation type="submission" date="2017-03" db="EMBL/GenBank/DDBJ databases">
        <authorList>
            <person name="Afonso C.L."/>
            <person name="Miller P.J."/>
            <person name="Scott M.A."/>
            <person name="Spackman E."/>
            <person name="Goraichik I."/>
            <person name="Dimitrov K.M."/>
            <person name="Suarez D.L."/>
            <person name="Swayne D.E."/>
        </authorList>
    </citation>
    <scope>NUCLEOTIDE SEQUENCE [LARGE SCALE GENOMIC DNA]</scope>
    <source>
        <strain evidence="2 3">CECT 7751</strain>
    </source>
</reference>
<keyword evidence="1" id="KW-0472">Membrane</keyword>
<keyword evidence="1" id="KW-0812">Transmembrane</keyword>
<protein>
    <submittedName>
        <fullName evidence="2">Uncharacterized protein</fullName>
    </submittedName>
</protein>